<organism evidence="1 2">
    <name type="scientific">Enterococcus cecorum</name>
    <dbReference type="NCBI Taxonomy" id="44008"/>
    <lineage>
        <taxon>Bacteria</taxon>
        <taxon>Bacillati</taxon>
        <taxon>Bacillota</taxon>
        <taxon>Bacilli</taxon>
        <taxon>Lactobacillales</taxon>
        <taxon>Enterococcaceae</taxon>
        <taxon>Enterococcus</taxon>
    </lineage>
</organism>
<evidence type="ECO:0000313" key="2">
    <source>
        <dbReference type="Proteomes" id="UP000196074"/>
    </source>
</evidence>
<accession>A0A1Y4R1X2</accession>
<dbReference type="EMBL" id="NFLC01000007">
    <property type="protein sequence ID" value="OUQ10742.1"/>
    <property type="molecule type" value="Genomic_DNA"/>
</dbReference>
<protein>
    <submittedName>
        <fullName evidence="1">Uncharacterized protein</fullName>
    </submittedName>
</protein>
<dbReference type="RefSeq" id="WP_087214295.1">
    <property type="nucleotide sequence ID" value="NZ_NFLC01000007.1"/>
</dbReference>
<name>A0A1Y4R1X2_9ENTE</name>
<dbReference type="Proteomes" id="UP000196074">
    <property type="component" value="Unassembled WGS sequence"/>
</dbReference>
<comment type="caution">
    <text evidence="1">The sequence shown here is derived from an EMBL/GenBank/DDBJ whole genome shotgun (WGS) entry which is preliminary data.</text>
</comment>
<reference evidence="2" key="1">
    <citation type="submission" date="2017-04" db="EMBL/GenBank/DDBJ databases">
        <title>Function of individual gut microbiota members based on whole genome sequencing of pure cultures obtained from chicken caecum.</title>
        <authorList>
            <person name="Medvecky M."/>
            <person name="Cejkova D."/>
            <person name="Polansky O."/>
            <person name="Karasova D."/>
            <person name="Kubasova T."/>
            <person name="Cizek A."/>
            <person name="Rychlik I."/>
        </authorList>
    </citation>
    <scope>NUCLEOTIDE SEQUENCE [LARGE SCALE GENOMIC DNA]</scope>
    <source>
        <strain evidence="2">An144</strain>
    </source>
</reference>
<sequence>MELTLKIQESTAQIQTPNQQLTIQFLPIFEAVQADVVQLYTDKKGKWHLMTEALPEEMHRCLAIQLQEAEMEIFRRVIANEFFKGEYAIPAHYQKEYQPIVEQITAILRPFAIQFDAKPKRPGQKAQHRFKKEFATIPFYVDDFNSKATIYWQKRNEFRILAGATLMPEAPLNKDGSLGFGARFALTLRQEQADKIKDNVTTEDIILKSVNEVGHFLYFAGTNSWLVLKDENGKTIDEYSVVK</sequence>
<gene>
    <name evidence="1" type="ORF">B5E88_04715</name>
</gene>
<dbReference type="AlphaFoldDB" id="A0A1Y4R1X2"/>
<evidence type="ECO:0000313" key="1">
    <source>
        <dbReference type="EMBL" id="OUQ10742.1"/>
    </source>
</evidence>
<proteinExistence type="predicted"/>